<protein>
    <submittedName>
        <fullName evidence="1">Uncharacterized protein</fullName>
    </submittedName>
</protein>
<evidence type="ECO:0000313" key="1">
    <source>
        <dbReference type="EMBL" id="KIF53149.1"/>
    </source>
</evidence>
<accession>A0A0C1ZAE4</accession>
<gene>
    <name evidence="1" type="ORF">H735_09425</name>
</gene>
<name>A0A0C1ZAE4_9VIBR</name>
<dbReference type="AlphaFoldDB" id="A0A0C1ZAE4"/>
<comment type="caution">
    <text evidence="1">The sequence shown here is derived from an EMBL/GenBank/DDBJ whole genome shotgun (WGS) entry which is preliminary data.</text>
</comment>
<dbReference type="PATRIC" id="fig|1229493.5.peg.969"/>
<organism evidence="1 2">
    <name type="scientific">Vibrio owensii CAIM 1854 = LMG 25443</name>
    <dbReference type="NCBI Taxonomy" id="1229493"/>
    <lineage>
        <taxon>Bacteria</taxon>
        <taxon>Pseudomonadati</taxon>
        <taxon>Pseudomonadota</taxon>
        <taxon>Gammaproteobacteria</taxon>
        <taxon>Vibrionales</taxon>
        <taxon>Vibrionaceae</taxon>
        <taxon>Vibrio</taxon>
    </lineage>
</organism>
<evidence type="ECO:0000313" key="2">
    <source>
        <dbReference type="Proteomes" id="UP000031586"/>
    </source>
</evidence>
<proteinExistence type="predicted"/>
<reference evidence="1 2" key="1">
    <citation type="submission" date="2014-07" db="EMBL/GenBank/DDBJ databases">
        <title>Unique and conserved regions in Vibrio harveyi and related species in comparison with the shrimp pathogen Vibrio harveyi CAIM 1792.</title>
        <authorList>
            <person name="Espinoza-Valles I."/>
            <person name="Vora G."/>
            <person name="Leekitcharoenphon P."/>
            <person name="Ussery D."/>
            <person name="Hoj L."/>
            <person name="Gomez-Gil B."/>
        </authorList>
    </citation>
    <scope>NUCLEOTIDE SEQUENCE [LARGE SCALE GENOMIC DNA]</scope>
    <source>
        <strain evidence="2">CAIM 1854 / LMG 25443</strain>
    </source>
</reference>
<dbReference type="EMBL" id="JPRD01000015">
    <property type="protein sequence ID" value="KIF53149.1"/>
    <property type="molecule type" value="Genomic_DNA"/>
</dbReference>
<sequence>MNGESVVMKELSSTSDSKLEFVPTGLEDVQGTSIQLKDVLFNVLEPNEPRLLVQEAKLGKFKCGEIELSGSFIKDNNLVVLGNYEVSPEIYP</sequence>
<dbReference type="Proteomes" id="UP000031586">
    <property type="component" value="Unassembled WGS sequence"/>
</dbReference>